<dbReference type="PROSITE" id="PS50931">
    <property type="entry name" value="HTH_LYSR"/>
    <property type="match status" value="1"/>
</dbReference>
<protein>
    <submittedName>
        <fullName evidence="6">LysR family transcriptional regulator</fullName>
    </submittedName>
</protein>
<accession>A0ABS6USR0</accession>
<dbReference type="EMBL" id="JADQDK010000001">
    <property type="protein sequence ID" value="MBW0135304.1"/>
    <property type="molecule type" value="Genomic_DNA"/>
</dbReference>
<evidence type="ECO:0000256" key="3">
    <source>
        <dbReference type="ARBA" id="ARBA00023125"/>
    </source>
</evidence>
<dbReference type="PANTHER" id="PTHR30346:SF29">
    <property type="entry name" value="LYSR SUBSTRATE-BINDING"/>
    <property type="match status" value="1"/>
</dbReference>
<keyword evidence="7" id="KW-1185">Reference proteome</keyword>
<dbReference type="InterPro" id="IPR005119">
    <property type="entry name" value="LysR_subst-bd"/>
</dbReference>
<comment type="caution">
    <text evidence="6">The sequence shown here is derived from an EMBL/GenBank/DDBJ whole genome shotgun (WGS) entry which is preliminary data.</text>
</comment>
<keyword evidence="3" id="KW-0238">DNA-binding</keyword>
<evidence type="ECO:0000256" key="1">
    <source>
        <dbReference type="ARBA" id="ARBA00009437"/>
    </source>
</evidence>
<dbReference type="CDD" id="cd08423">
    <property type="entry name" value="PBP2_LTTR_like_6"/>
    <property type="match status" value="1"/>
</dbReference>
<organism evidence="6 7">
    <name type="scientific">Pseudonocardia abyssalis</name>
    <dbReference type="NCBI Taxonomy" id="2792008"/>
    <lineage>
        <taxon>Bacteria</taxon>
        <taxon>Bacillati</taxon>
        <taxon>Actinomycetota</taxon>
        <taxon>Actinomycetes</taxon>
        <taxon>Pseudonocardiales</taxon>
        <taxon>Pseudonocardiaceae</taxon>
        <taxon>Pseudonocardia</taxon>
    </lineage>
</organism>
<dbReference type="PANTHER" id="PTHR30346">
    <property type="entry name" value="TRANSCRIPTIONAL DUAL REGULATOR HCAR-RELATED"/>
    <property type="match status" value="1"/>
</dbReference>
<reference evidence="6 7" key="1">
    <citation type="submission" date="2020-11" db="EMBL/GenBank/DDBJ databases">
        <title>Pseudonocardia abyssalis sp. nov. and Pseudonocardia oceani sp. nov., description and phylogenomic analysis of two novel actinomycetes isolated from the deep Southern Ocean.</title>
        <authorList>
            <person name="Parra J."/>
        </authorList>
    </citation>
    <scope>NUCLEOTIDE SEQUENCE [LARGE SCALE GENOMIC DNA]</scope>
    <source>
        <strain evidence="6 7">KRD-168</strain>
    </source>
</reference>
<evidence type="ECO:0000313" key="7">
    <source>
        <dbReference type="Proteomes" id="UP000694287"/>
    </source>
</evidence>
<evidence type="ECO:0000259" key="5">
    <source>
        <dbReference type="PROSITE" id="PS50931"/>
    </source>
</evidence>
<dbReference type="Pfam" id="PF00126">
    <property type="entry name" value="HTH_1"/>
    <property type="match status" value="1"/>
</dbReference>
<keyword evidence="4" id="KW-0804">Transcription</keyword>
<dbReference type="Pfam" id="PF03466">
    <property type="entry name" value="LysR_substrate"/>
    <property type="match status" value="1"/>
</dbReference>
<gene>
    <name evidence="6" type="ORF">I4I81_13705</name>
</gene>
<dbReference type="RefSeq" id="WP_218603317.1">
    <property type="nucleotide sequence ID" value="NZ_JADQDJ010000120.1"/>
</dbReference>
<feature type="domain" description="HTH lysR-type" evidence="5">
    <location>
        <begin position="2"/>
        <end position="59"/>
    </location>
</feature>
<keyword evidence="2" id="KW-0805">Transcription regulation</keyword>
<evidence type="ECO:0000313" key="6">
    <source>
        <dbReference type="EMBL" id="MBW0135304.1"/>
    </source>
</evidence>
<evidence type="ECO:0000256" key="4">
    <source>
        <dbReference type="ARBA" id="ARBA00023163"/>
    </source>
</evidence>
<evidence type="ECO:0000256" key="2">
    <source>
        <dbReference type="ARBA" id="ARBA00023015"/>
    </source>
</evidence>
<comment type="similarity">
    <text evidence="1">Belongs to the LysR transcriptional regulatory family.</text>
</comment>
<sequence>MLDVRRLRLLRELALRGTIAAVAEALVFSPSAVSQQLATLEREAGVPLLERTGRGVALTPAAHALVAHAEVILDRLEQAASDLADRRHGPAGPVRIGVFPTATRTVAVAALALLGTEHPGLEPRLSEIDPAAVGDALRAGDLDLALVHDYDLLPALDEPGIATSAPLFTEVMLLATTTQEPTLTGCAHAPWITATPATRCHDTTVRACHAAGFAPAVRHRIDDFTAVLALVAAGHGVALVPELAAGDPPPGVVLTPLPIRRRTTTACRAGAERHPAILATASALRRAGSAASGSG</sequence>
<name>A0ABS6USR0_9PSEU</name>
<dbReference type="InterPro" id="IPR000847">
    <property type="entry name" value="LysR_HTH_N"/>
</dbReference>
<dbReference type="Proteomes" id="UP000694287">
    <property type="component" value="Unassembled WGS sequence"/>
</dbReference>
<proteinExistence type="inferred from homology"/>